<name>A0A5J4V0M5_9EUKA</name>
<feature type="compositionally biased region" description="Pro residues" evidence="1">
    <location>
        <begin position="15"/>
        <end position="27"/>
    </location>
</feature>
<proteinExistence type="predicted"/>
<feature type="region of interest" description="Disordered" evidence="1">
    <location>
        <begin position="1"/>
        <end position="28"/>
    </location>
</feature>
<feature type="compositionally biased region" description="Low complexity" evidence="1">
    <location>
        <begin position="1"/>
        <end position="14"/>
    </location>
</feature>
<organism evidence="2 3">
    <name type="scientific">Streblomastix strix</name>
    <dbReference type="NCBI Taxonomy" id="222440"/>
    <lineage>
        <taxon>Eukaryota</taxon>
        <taxon>Metamonada</taxon>
        <taxon>Preaxostyla</taxon>
        <taxon>Oxymonadida</taxon>
        <taxon>Streblomastigidae</taxon>
        <taxon>Streblomastix</taxon>
    </lineage>
</organism>
<reference evidence="2 3" key="1">
    <citation type="submission" date="2019-03" db="EMBL/GenBank/DDBJ databases">
        <title>Single cell metagenomics reveals metabolic interactions within the superorganism composed of flagellate Streblomastix strix and complex community of Bacteroidetes bacteria on its surface.</title>
        <authorList>
            <person name="Treitli S.C."/>
            <person name="Kolisko M."/>
            <person name="Husnik F."/>
            <person name="Keeling P."/>
            <person name="Hampl V."/>
        </authorList>
    </citation>
    <scope>NUCLEOTIDE SEQUENCE [LARGE SCALE GENOMIC DNA]</scope>
    <source>
        <strain evidence="2">ST1C</strain>
    </source>
</reference>
<protein>
    <submittedName>
        <fullName evidence="2">Uncharacterized protein</fullName>
    </submittedName>
</protein>
<comment type="caution">
    <text evidence="2">The sequence shown here is derived from an EMBL/GenBank/DDBJ whole genome shotgun (WGS) entry which is preliminary data.</text>
</comment>
<evidence type="ECO:0000313" key="2">
    <source>
        <dbReference type="EMBL" id="KAA6376074.1"/>
    </source>
</evidence>
<sequence length="272" mass="31387">MSRRVSPSPSYSTPSPRPTPTPSPTPGLNPFLFVESNANRFFTTFHPSKGFECSSQFKGQIMKLVGTVDNVIFQDVNDPMLKASVHCIQPLLDQGQTIQLMSFRNKPGLAQEFVTLYNANQEHLFSIFATSLHDRLSDSKDYLLELIGFGLATEQRGIDGNVFYVENQLVYIRDDLQSEFVMEQQRRSQINQQQIQEQQRQVESERQISHDEDVRLTQIAEQERVLKVQDRQRLVTSQEHQSLENTQNGQMNQFPQNYIYSQIPYQPTLLQL</sequence>
<dbReference type="AlphaFoldDB" id="A0A5J4V0M5"/>
<evidence type="ECO:0000256" key="1">
    <source>
        <dbReference type="SAM" id="MobiDB-lite"/>
    </source>
</evidence>
<accession>A0A5J4V0M5</accession>
<dbReference type="EMBL" id="SNRW01010781">
    <property type="protein sequence ID" value="KAA6376074.1"/>
    <property type="molecule type" value="Genomic_DNA"/>
</dbReference>
<gene>
    <name evidence="2" type="ORF">EZS28_028401</name>
</gene>
<dbReference type="Proteomes" id="UP000324800">
    <property type="component" value="Unassembled WGS sequence"/>
</dbReference>
<evidence type="ECO:0000313" key="3">
    <source>
        <dbReference type="Proteomes" id="UP000324800"/>
    </source>
</evidence>